<feature type="domain" description="CobE/GbiG C-terminal" evidence="1">
    <location>
        <begin position="205"/>
        <end position="318"/>
    </location>
</feature>
<dbReference type="Gene3D" id="3.40.50.11220">
    <property type="match status" value="1"/>
</dbReference>
<dbReference type="PANTHER" id="PTHR37477:SF1">
    <property type="entry name" value="COBALT-PRECORRIN-5A HYDROLASE"/>
    <property type="match status" value="1"/>
</dbReference>
<gene>
    <name evidence="3" type="ORF">EUAN_03110</name>
</gene>
<dbReference type="PANTHER" id="PTHR37477">
    <property type="entry name" value="COBALT-PRECORRIN-5A HYDROLASE"/>
    <property type="match status" value="1"/>
</dbReference>
<organism evidence="3 4">
    <name type="scientific">Andreesenia angusta</name>
    <dbReference type="NCBI Taxonomy" id="39480"/>
    <lineage>
        <taxon>Bacteria</taxon>
        <taxon>Bacillati</taxon>
        <taxon>Bacillota</taxon>
        <taxon>Tissierellia</taxon>
        <taxon>Tissierellales</taxon>
        <taxon>Gottschalkiaceae</taxon>
        <taxon>Andreesenia</taxon>
    </lineage>
</organism>
<dbReference type="InterPro" id="IPR036518">
    <property type="entry name" value="CobE/GbiG_C_sf"/>
</dbReference>
<dbReference type="Pfam" id="PF11760">
    <property type="entry name" value="CbiG_N"/>
    <property type="match status" value="1"/>
</dbReference>
<dbReference type="InterPro" id="IPR021744">
    <property type="entry name" value="CbiG_N"/>
</dbReference>
<dbReference type="SUPFAM" id="SSF159664">
    <property type="entry name" value="CobE/GbiG C-terminal domain-like"/>
    <property type="match status" value="1"/>
</dbReference>
<dbReference type="InterPro" id="IPR002750">
    <property type="entry name" value="CobE/GbiG_C"/>
</dbReference>
<dbReference type="InterPro" id="IPR052553">
    <property type="entry name" value="CbiG_hydrolase"/>
</dbReference>
<dbReference type="GO" id="GO:0009236">
    <property type="term" value="P:cobalamin biosynthetic process"/>
    <property type="evidence" value="ECO:0007669"/>
    <property type="project" value="InterPro"/>
</dbReference>
<protein>
    <submittedName>
        <fullName evidence="3">Cobalamin biosynthesis protein CbiG</fullName>
    </submittedName>
</protein>
<feature type="domain" description="Cobalamin synthesis G N-terminal" evidence="2">
    <location>
        <begin position="43"/>
        <end position="122"/>
    </location>
</feature>
<evidence type="ECO:0000313" key="3">
    <source>
        <dbReference type="EMBL" id="OHW63447.1"/>
    </source>
</evidence>
<comment type="caution">
    <text evidence="3">The sequence shown here is derived from an EMBL/GenBank/DDBJ whole genome shotgun (WGS) entry which is preliminary data.</text>
</comment>
<dbReference type="STRING" id="39480.EUAN_03110"/>
<dbReference type="AlphaFoldDB" id="A0A1S1VB47"/>
<dbReference type="InterPro" id="IPR038029">
    <property type="entry name" value="GbiG_N_sf"/>
</dbReference>
<dbReference type="RefSeq" id="WP_071060935.1">
    <property type="nucleotide sequence ID" value="NZ_MKIE01000001.1"/>
</dbReference>
<sequence length="325" mass="35625">MKLAVISFTGSGRALAEKLESQLSHEVELYDKSSFGGELRLNMSKLFVDYDGIVFVSAVGIAVRYIAPHVKDKTEDPAVVVLDDLGRYSISLLSGHIGGGNDLAGEVGESIGAEVVVTTASDGRGIDSIDEFAKRYDLHIESMEDAKTLTALMVENRPISLRASSLYKLKYGNISEKDHEGVICVDYKTDTEFDLPHCILRPKVIYLGIGCRRGKSFEELQRYIDDTLSEQHISMHSVAAIGSIDIKCDEEGLLKLAESLECEFRLFSKAELNSVETEQNEFVMSKVGANSVAEASAAIMGDEIIMKKKARDGMTLAISRRIENG</sequence>
<dbReference type="EMBL" id="MKIE01000001">
    <property type="protein sequence ID" value="OHW63447.1"/>
    <property type="molecule type" value="Genomic_DNA"/>
</dbReference>
<keyword evidence="4" id="KW-1185">Reference proteome</keyword>
<evidence type="ECO:0000259" key="2">
    <source>
        <dbReference type="Pfam" id="PF11760"/>
    </source>
</evidence>
<evidence type="ECO:0000259" key="1">
    <source>
        <dbReference type="Pfam" id="PF01890"/>
    </source>
</evidence>
<dbReference type="SUPFAM" id="SSF159672">
    <property type="entry name" value="CbiG N-terminal domain-like"/>
    <property type="match status" value="1"/>
</dbReference>
<accession>A0A1S1VB47</accession>
<dbReference type="Proteomes" id="UP000180254">
    <property type="component" value="Unassembled WGS sequence"/>
</dbReference>
<dbReference type="Gene3D" id="3.30.420.180">
    <property type="entry name" value="CobE/GbiG C-terminal domain"/>
    <property type="match status" value="1"/>
</dbReference>
<reference evidence="3 4" key="1">
    <citation type="submission" date="2016-09" db="EMBL/GenBank/DDBJ databases">
        <title>Genome sequence of Eubacterium angustum.</title>
        <authorList>
            <person name="Poehlein A."/>
            <person name="Daniel R."/>
        </authorList>
    </citation>
    <scope>NUCLEOTIDE SEQUENCE [LARGE SCALE GENOMIC DNA]</scope>
    <source>
        <strain evidence="3 4">DSM 1989</strain>
    </source>
</reference>
<dbReference type="OrthoDB" id="9781023at2"/>
<name>A0A1S1VB47_9FIRM</name>
<evidence type="ECO:0000313" key="4">
    <source>
        <dbReference type="Proteomes" id="UP000180254"/>
    </source>
</evidence>
<proteinExistence type="predicted"/>
<dbReference type="Pfam" id="PF01890">
    <property type="entry name" value="CbiG_C"/>
    <property type="match status" value="1"/>
</dbReference>